<dbReference type="Proteomes" id="UP000278006">
    <property type="component" value="Unassembled WGS sequence"/>
</dbReference>
<protein>
    <submittedName>
        <fullName evidence="3">NADPH-dependent F420 reductase</fullName>
    </submittedName>
</protein>
<evidence type="ECO:0000256" key="1">
    <source>
        <dbReference type="ARBA" id="ARBA00023002"/>
    </source>
</evidence>
<feature type="domain" description="Pyrroline-5-carboxylate reductase catalytic N-terminal" evidence="2">
    <location>
        <begin position="2"/>
        <end position="92"/>
    </location>
</feature>
<keyword evidence="4" id="KW-1185">Reference proteome</keyword>
<evidence type="ECO:0000313" key="3">
    <source>
        <dbReference type="EMBL" id="RMX06766.1"/>
    </source>
</evidence>
<dbReference type="PANTHER" id="PTHR14239:SF10">
    <property type="entry name" value="REDUCTASE"/>
    <property type="match status" value="1"/>
</dbReference>
<evidence type="ECO:0000313" key="4">
    <source>
        <dbReference type="Proteomes" id="UP000278006"/>
    </source>
</evidence>
<dbReference type="EMBL" id="RDQO01000002">
    <property type="protein sequence ID" value="RMX06766.1"/>
    <property type="molecule type" value="Genomic_DNA"/>
</dbReference>
<sequence length="209" mass="21017">MKIAVIGTGSIGAAYARALAEAKLEVVIGARDPAKAAALAQEIGAQAEGGGIAAAFKLADTAILALPYGAVAGALAEAGELTGKVLVDVSNPVSEDFKDLTVGLTTSAAEQTQAAAPAARVVKAFNTVFAALVPLQARQGGALQVFVAGDDDDATAQVRKLAQALGFIAVDAGPLRNSRFLEPVGMMNIQFGFFLGAGPTTAPSWAHVS</sequence>
<accession>A0A3M6QUR8</accession>
<dbReference type="Pfam" id="PF03807">
    <property type="entry name" value="F420_oxidored"/>
    <property type="match status" value="1"/>
</dbReference>
<proteinExistence type="predicted"/>
<comment type="caution">
    <text evidence="3">The sequence shown here is derived from an EMBL/GenBank/DDBJ whole genome shotgun (WGS) entry which is preliminary data.</text>
</comment>
<dbReference type="InterPro" id="IPR051267">
    <property type="entry name" value="STEAP_metalloreductase"/>
</dbReference>
<dbReference type="GO" id="GO:0016491">
    <property type="term" value="F:oxidoreductase activity"/>
    <property type="evidence" value="ECO:0007669"/>
    <property type="project" value="UniProtKB-KW"/>
</dbReference>
<organism evidence="3 4">
    <name type="scientific">Corticibacter populi</name>
    <dbReference type="NCBI Taxonomy" id="1550736"/>
    <lineage>
        <taxon>Bacteria</taxon>
        <taxon>Pseudomonadati</taxon>
        <taxon>Pseudomonadota</taxon>
        <taxon>Betaproteobacteria</taxon>
        <taxon>Burkholderiales</taxon>
        <taxon>Comamonadaceae</taxon>
        <taxon>Corticibacter</taxon>
    </lineage>
</organism>
<dbReference type="OrthoDB" id="5499754at2"/>
<dbReference type="SUPFAM" id="SSF51735">
    <property type="entry name" value="NAD(P)-binding Rossmann-fold domains"/>
    <property type="match status" value="1"/>
</dbReference>
<dbReference type="PANTHER" id="PTHR14239">
    <property type="entry name" value="DUDULIN-RELATED"/>
    <property type="match status" value="1"/>
</dbReference>
<evidence type="ECO:0000259" key="2">
    <source>
        <dbReference type="Pfam" id="PF03807"/>
    </source>
</evidence>
<keyword evidence="1" id="KW-0560">Oxidoreductase</keyword>
<reference evidence="3 4" key="1">
    <citation type="submission" date="2018-10" db="EMBL/GenBank/DDBJ databases">
        <title>Draft genome of Cortibacter populi DSM10536.</title>
        <authorList>
            <person name="Bernier A.-M."/>
            <person name="Bernard K."/>
        </authorList>
    </citation>
    <scope>NUCLEOTIDE SEQUENCE [LARGE SCALE GENOMIC DNA]</scope>
    <source>
        <strain evidence="3 4">DSM 105136</strain>
    </source>
</reference>
<gene>
    <name evidence="3" type="ORF">D8I35_09715</name>
</gene>
<name>A0A3M6QUR8_9BURK</name>
<dbReference type="InterPro" id="IPR036291">
    <property type="entry name" value="NAD(P)-bd_dom_sf"/>
</dbReference>
<dbReference type="InterPro" id="IPR028939">
    <property type="entry name" value="P5C_Rdtase_cat_N"/>
</dbReference>
<dbReference type="AlphaFoldDB" id="A0A3M6QUR8"/>
<dbReference type="Gene3D" id="3.40.50.720">
    <property type="entry name" value="NAD(P)-binding Rossmann-like Domain"/>
    <property type="match status" value="1"/>
</dbReference>